<dbReference type="EMBL" id="JBFNXX010000012">
    <property type="protein sequence ID" value="MEW9921084.1"/>
    <property type="molecule type" value="Genomic_DNA"/>
</dbReference>
<reference evidence="1 2" key="1">
    <citation type="submission" date="2024-07" db="EMBL/GenBank/DDBJ databases">
        <title>Marimonas sp.nov., isolated from tidal-flat sediment.</title>
        <authorList>
            <person name="Jayan J.N."/>
            <person name="Lee S.S."/>
        </authorList>
    </citation>
    <scope>NUCLEOTIDE SEQUENCE [LARGE SCALE GENOMIC DNA]</scope>
    <source>
        <strain evidence="1 2">MJW-29</strain>
    </source>
</reference>
<sequence>MAQTTLIDRYLTLTREVMPQMARAGTHRWPVRDDHCFQRIVLDAISGGVWYDHIARPAYKHLTPEQAARAVALCEAIIEGEADLDALNR</sequence>
<organism evidence="1 2">
    <name type="scientific">Sulfitobacter sediminis</name>
    <dbReference type="NCBI Taxonomy" id="3234186"/>
    <lineage>
        <taxon>Bacteria</taxon>
        <taxon>Pseudomonadati</taxon>
        <taxon>Pseudomonadota</taxon>
        <taxon>Alphaproteobacteria</taxon>
        <taxon>Rhodobacterales</taxon>
        <taxon>Roseobacteraceae</taxon>
        <taxon>Sulfitobacter</taxon>
    </lineage>
</organism>
<evidence type="ECO:0008006" key="3">
    <source>
        <dbReference type="Google" id="ProtNLM"/>
    </source>
</evidence>
<keyword evidence="2" id="KW-1185">Reference proteome</keyword>
<protein>
    <recommendedName>
        <fullName evidence="3">GCN5-related N-acetyltransferase</fullName>
    </recommendedName>
</protein>
<dbReference type="RefSeq" id="WP_367878784.1">
    <property type="nucleotide sequence ID" value="NZ_JBFNXX010000012.1"/>
</dbReference>
<name>A0ABV3RRX8_9RHOB</name>
<proteinExistence type="predicted"/>
<evidence type="ECO:0000313" key="2">
    <source>
        <dbReference type="Proteomes" id="UP001556098"/>
    </source>
</evidence>
<dbReference type="Proteomes" id="UP001556098">
    <property type="component" value="Unassembled WGS sequence"/>
</dbReference>
<gene>
    <name evidence="1" type="ORF">AB2B41_15835</name>
</gene>
<comment type="caution">
    <text evidence="1">The sequence shown here is derived from an EMBL/GenBank/DDBJ whole genome shotgun (WGS) entry which is preliminary data.</text>
</comment>
<evidence type="ECO:0000313" key="1">
    <source>
        <dbReference type="EMBL" id="MEW9921084.1"/>
    </source>
</evidence>
<accession>A0ABV3RRX8</accession>